<protein>
    <submittedName>
        <fullName evidence="2">Uncharacterized protein</fullName>
    </submittedName>
</protein>
<evidence type="ECO:0000313" key="2">
    <source>
        <dbReference type="EMBL" id="MBC2601902.1"/>
    </source>
</evidence>
<sequence length="339" mass="38349">MNSQPRLNPSHSNENPATREQVSEILRHRLVPADRARLLSQEQAENLIRRHRRGSVGARLIQTVVWIFLLAALGAIGFYLYQTKLGGPVEYSISTGEWNRYIQPGQQVLILDELPSDLRSGLERQNELLSRIINNNGKDGKDSPAEKLQELKSDFPPSHDVQVNYRYDRSSSDPTNYSDIRSKGVQDYYVRKYKARFNQLKLALLPEQLPPLEDTLKRDISDLAERISKQNNSGLSAQNQATLAWLQSRLLPYLEEFESLSESSGVEKPLDSWRAFASSELPDLYSKIHALTTDKITVPPNSTIQAPRSCELLFAATMGSQELIILPALPCEVQIARKK</sequence>
<dbReference type="AlphaFoldDB" id="A0A7X1AXR8"/>
<gene>
    <name evidence="2" type="ORF">H5P30_08930</name>
</gene>
<name>A0A7X1AXR8_9BACT</name>
<keyword evidence="1" id="KW-0812">Transmembrane</keyword>
<reference evidence="2 3" key="1">
    <citation type="submission" date="2020-07" db="EMBL/GenBank/DDBJ databases">
        <authorList>
            <person name="Feng X."/>
        </authorList>
    </citation>
    <scope>NUCLEOTIDE SEQUENCE [LARGE SCALE GENOMIC DNA]</scope>
    <source>
        <strain evidence="2 3">JCM14086</strain>
    </source>
</reference>
<evidence type="ECO:0000313" key="3">
    <source>
        <dbReference type="Proteomes" id="UP000525652"/>
    </source>
</evidence>
<dbReference type="RefSeq" id="WP_185692604.1">
    <property type="nucleotide sequence ID" value="NZ_JACHVA010000080.1"/>
</dbReference>
<comment type="caution">
    <text evidence="2">The sequence shown here is derived from an EMBL/GenBank/DDBJ whole genome shotgun (WGS) entry which is preliminary data.</text>
</comment>
<keyword evidence="3" id="KW-1185">Reference proteome</keyword>
<accession>A0A7X1AXR8</accession>
<keyword evidence="1" id="KW-1133">Transmembrane helix</keyword>
<dbReference type="Proteomes" id="UP000525652">
    <property type="component" value="Unassembled WGS sequence"/>
</dbReference>
<keyword evidence="1" id="KW-0472">Membrane</keyword>
<feature type="transmembrane region" description="Helical" evidence="1">
    <location>
        <begin position="60"/>
        <end position="81"/>
    </location>
</feature>
<organism evidence="2 3">
    <name type="scientific">Puniceicoccus vermicola</name>
    <dbReference type="NCBI Taxonomy" id="388746"/>
    <lineage>
        <taxon>Bacteria</taxon>
        <taxon>Pseudomonadati</taxon>
        <taxon>Verrucomicrobiota</taxon>
        <taxon>Opitutia</taxon>
        <taxon>Puniceicoccales</taxon>
        <taxon>Puniceicoccaceae</taxon>
        <taxon>Puniceicoccus</taxon>
    </lineage>
</organism>
<evidence type="ECO:0000256" key="1">
    <source>
        <dbReference type="SAM" id="Phobius"/>
    </source>
</evidence>
<proteinExistence type="predicted"/>
<dbReference type="EMBL" id="JACHVA010000080">
    <property type="protein sequence ID" value="MBC2601902.1"/>
    <property type="molecule type" value="Genomic_DNA"/>
</dbReference>